<keyword evidence="4" id="KW-0808">Transferase</keyword>
<keyword evidence="3 10" id="KW-0328">Glycosyltransferase</keyword>
<sequence length="378" mass="45377">MLVIRSQDKICFKNSSVFNNRTMKRKFVYFIFVVSCAWFAFVVILHRQKSIRQKFCEEKTLEKESVANFRANSNRIKRPEAILQNTHSIEFLLQPHIQFRRKHYTTNDDKSCVDKEFSWAMVTFVKSAAGNIDRRNLLRRTWASLGKIDRSNFYTVFIIGKPADELQDNIREEFLKYRDILQINNPEDYQIIGLKTLAGMKWASENLPFNYYYSTSDDDMWIDMLKVKELIDQYRMVVMEDDWPEFPIICTYKWWRGSVAPLRMPQDKNFIPRQQYRWPYWPTFCFGGMYTTSVNVIKQLWELSTITEPFYNADDVWITGLLRNKLEMPDEMVIRPEEHAAKHYRGFENEDGTVKYEVKFDEWNEALKKLQSRSLCRW</sequence>
<accession>A0ABP0FS87</accession>
<keyword evidence="6 10" id="KW-0735">Signal-anchor</keyword>
<evidence type="ECO:0000313" key="11">
    <source>
        <dbReference type="EMBL" id="CAK8682496.1"/>
    </source>
</evidence>
<keyword evidence="9 10" id="KW-0472">Membrane</keyword>
<keyword evidence="7 10" id="KW-1133">Transmembrane helix</keyword>
<keyword evidence="5 10" id="KW-0812">Transmembrane</keyword>
<evidence type="ECO:0000256" key="5">
    <source>
        <dbReference type="ARBA" id="ARBA00022692"/>
    </source>
</evidence>
<dbReference type="EMBL" id="CAWYQH010000090">
    <property type="protein sequence ID" value="CAK8682496.1"/>
    <property type="molecule type" value="Genomic_DNA"/>
</dbReference>
<feature type="transmembrane region" description="Helical" evidence="10">
    <location>
        <begin position="27"/>
        <end position="45"/>
    </location>
</feature>
<evidence type="ECO:0000256" key="10">
    <source>
        <dbReference type="RuleBase" id="RU363063"/>
    </source>
</evidence>
<dbReference type="PANTHER" id="PTHR11214">
    <property type="entry name" value="BETA-1,3-N-ACETYLGLUCOSAMINYLTRANSFERASE"/>
    <property type="match status" value="1"/>
</dbReference>
<evidence type="ECO:0000256" key="1">
    <source>
        <dbReference type="ARBA" id="ARBA00004323"/>
    </source>
</evidence>
<keyword evidence="8 10" id="KW-0333">Golgi apparatus</keyword>
<evidence type="ECO:0000256" key="9">
    <source>
        <dbReference type="ARBA" id="ARBA00023136"/>
    </source>
</evidence>
<proteinExistence type="inferred from homology"/>
<dbReference type="Pfam" id="PF01762">
    <property type="entry name" value="Galactosyl_T"/>
    <property type="match status" value="1"/>
</dbReference>
<dbReference type="EC" id="2.4.1.-" evidence="10"/>
<gene>
    <name evidence="11" type="ORF">CVLEPA_LOCUS13154</name>
</gene>
<organism evidence="11 12">
    <name type="scientific">Clavelina lepadiformis</name>
    <name type="common">Light-bulb sea squirt</name>
    <name type="synonym">Ascidia lepadiformis</name>
    <dbReference type="NCBI Taxonomy" id="159417"/>
    <lineage>
        <taxon>Eukaryota</taxon>
        <taxon>Metazoa</taxon>
        <taxon>Chordata</taxon>
        <taxon>Tunicata</taxon>
        <taxon>Ascidiacea</taxon>
        <taxon>Aplousobranchia</taxon>
        <taxon>Clavelinidae</taxon>
        <taxon>Clavelina</taxon>
    </lineage>
</organism>
<dbReference type="InterPro" id="IPR002659">
    <property type="entry name" value="Glyco_trans_31"/>
</dbReference>
<evidence type="ECO:0000313" key="12">
    <source>
        <dbReference type="Proteomes" id="UP001642483"/>
    </source>
</evidence>
<comment type="similarity">
    <text evidence="2 10">Belongs to the glycosyltransferase 31 family.</text>
</comment>
<protein>
    <recommendedName>
        <fullName evidence="10">Hexosyltransferase</fullName>
        <ecNumber evidence="10">2.4.1.-</ecNumber>
    </recommendedName>
</protein>
<keyword evidence="12" id="KW-1185">Reference proteome</keyword>
<dbReference type="Proteomes" id="UP001642483">
    <property type="component" value="Unassembled WGS sequence"/>
</dbReference>
<evidence type="ECO:0000256" key="6">
    <source>
        <dbReference type="ARBA" id="ARBA00022968"/>
    </source>
</evidence>
<evidence type="ECO:0000256" key="3">
    <source>
        <dbReference type="ARBA" id="ARBA00022676"/>
    </source>
</evidence>
<evidence type="ECO:0000256" key="8">
    <source>
        <dbReference type="ARBA" id="ARBA00023034"/>
    </source>
</evidence>
<evidence type="ECO:0000256" key="4">
    <source>
        <dbReference type="ARBA" id="ARBA00022679"/>
    </source>
</evidence>
<name>A0ABP0FS87_CLALP</name>
<dbReference type="PANTHER" id="PTHR11214:SF283">
    <property type="entry name" value="N-ACETYLLACTOSAMINIDE BETA-1,3-N-ACETYLGLUCOSAMINYLTRANSFERASE 4-LIKE"/>
    <property type="match status" value="1"/>
</dbReference>
<evidence type="ECO:0000256" key="7">
    <source>
        <dbReference type="ARBA" id="ARBA00022989"/>
    </source>
</evidence>
<evidence type="ECO:0000256" key="2">
    <source>
        <dbReference type="ARBA" id="ARBA00008661"/>
    </source>
</evidence>
<comment type="caution">
    <text evidence="11">The sequence shown here is derived from an EMBL/GenBank/DDBJ whole genome shotgun (WGS) entry which is preliminary data.</text>
</comment>
<comment type="subcellular location">
    <subcellularLocation>
        <location evidence="1 10">Golgi apparatus membrane</location>
        <topology evidence="1 10">Single-pass type II membrane protein</topology>
    </subcellularLocation>
</comment>
<reference evidence="11 12" key="1">
    <citation type="submission" date="2024-02" db="EMBL/GenBank/DDBJ databases">
        <authorList>
            <person name="Daric V."/>
            <person name="Darras S."/>
        </authorList>
    </citation>
    <scope>NUCLEOTIDE SEQUENCE [LARGE SCALE GENOMIC DNA]</scope>
</reference>